<dbReference type="InterPro" id="IPR000182">
    <property type="entry name" value="GNAT_dom"/>
</dbReference>
<evidence type="ECO:0000313" key="2">
    <source>
        <dbReference type="EMBL" id="NIK61271.1"/>
    </source>
</evidence>
<dbReference type="Pfam" id="PF13302">
    <property type="entry name" value="Acetyltransf_3"/>
    <property type="match status" value="1"/>
</dbReference>
<keyword evidence="3" id="KW-1185">Reference proteome</keyword>
<evidence type="ECO:0000259" key="1">
    <source>
        <dbReference type="PROSITE" id="PS51186"/>
    </source>
</evidence>
<dbReference type="Proteomes" id="UP000555407">
    <property type="component" value="Unassembled WGS sequence"/>
</dbReference>
<organism evidence="2 3">
    <name type="scientific">Kribbella shirazensis</name>
    <dbReference type="NCBI Taxonomy" id="1105143"/>
    <lineage>
        <taxon>Bacteria</taxon>
        <taxon>Bacillati</taxon>
        <taxon>Actinomycetota</taxon>
        <taxon>Actinomycetes</taxon>
        <taxon>Propionibacteriales</taxon>
        <taxon>Kribbellaceae</taxon>
        <taxon>Kribbella</taxon>
    </lineage>
</organism>
<comment type="caution">
    <text evidence="2">The sequence shown here is derived from an EMBL/GenBank/DDBJ whole genome shotgun (WGS) entry which is preliminary data.</text>
</comment>
<dbReference type="SUPFAM" id="SSF55729">
    <property type="entry name" value="Acyl-CoA N-acyltransferases (Nat)"/>
    <property type="match status" value="1"/>
</dbReference>
<protein>
    <submittedName>
        <fullName evidence="2">RimJ/RimL family protein N-acetyltransferase</fullName>
    </submittedName>
</protein>
<dbReference type="CDD" id="cd04301">
    <property type="entry name" value="NAT_SF"/>
    <property type="match status" value="1"/>
</dbReference>
<evidence type="ECO:0000313" key="3">
    <source>
        <dbReference type="Proteomes" id="UP000555407"/>
    </source>
</evidence>
<sequence length="159" mass="17229">MIVTDRLSLLPLRVEYAGPMAKVLSDPDLYTFTGGEPPTVEALEARYRRQLAGPGKPDEQWLNWVIQHDEELIGYVQATITGGTAEIAWVVGAGWQGRGFAKEAAQGLVTWLRAQNVRRIVAHIHPDHTASAAVAAGVGLARTAVLEDGEYLWSTADPA</sequence>
<dbReference type="InterPro" id="IPR016181">
    <property type="entry name" value="Acyl_CoA_acyltransferase"/>
</dbReference>
<reference evidence="2 3" key="1">
    <citation type="submission" date="2020-03" db="EMBL/GenBank/DDBJ databases">
        <title>Sequencing the genomes of 1000 actinobacteria strains.</title>
        <authorList>
            <person name="Klenk H.-P."/>
        </authorList>
    </citation>
    <scope>NUCLEOTIDE SEQUENCE [LARGE SCALE GENOMIC DNA]</scope>
    <source>
        <strain evidence="2 3">DSM 45490</strain>
    </source>
</reference>
<dbReference type="PROSITE" id="PS51186">
    <property type="entry name" value="GNAT"/>
    <property type="match status" value="1"/>
</dbReference>
<dbReference type="PANTHER" id="PTHR43792">
    <property type="entry name" value="GNAT FAMILY, PUTATIVE (AFU_ORTHOLOGUE AFUA_3G00765)-RELATED-RELATED"/>
    <property type="match status" value="1"/>
</dbReference>
<dbReference type="Gene3D" id="3.40.630.30">
    <property type="match status" value="1"/>
</dbReference>
<name>A0A7X5VHC0_9ACTN</name>
<accession>A0A7X5VHC0</accession>
<dbReference type="InterPro" id="IPR051531">
    <property type="entry name" value="N-acetyltransferase"/>
</dbReference>
<dbReference type="GO" id="GO:0016747">
    <property type="term" value="F:acyltransferase activity, transferring groups other than amino-acyl groups"/>
    <property type="evidence" value="ECO:0007669"/>
    <property type="project" value="InterPro"/>
</dbReference>
<proteinExistence type="predicted"/>
<feature type="domain" description="N-acetyltransferase" evidence="1">
    <location>
        <begin position="1"/>
        <end position="157"/>
    </location>
</feature>
<dbReference type="RefSeq" id="WP_337759732.1">
    <property type="nucleotide sequence ID" value="NZ_JAASRO010000001.1"/>
</dbReference>
<gene>
    <name evidence="2" type="ORF">BJY22_006988</name>
</gene>
<dbReference type="EMBL" id="JAASRO010000001">
    <property type="protein sequence ID" value="NIK61271.1"/>
    <property type="molecule type" value="Genomic_DNA"/>
</dbReference>
<keyword evidence="2" id="KW-0808">Transferase</keyword>
<dbReference type="AlphaFoldDB" id="A0A7X5VHC0"/>